<gene>
    <name evidence="2" type="ORF">CKO25_04790</name>
</gene>
<dbReference type="PANTHER" id="PTHR37530:SF1">
    <property type="entry name" value="OUTER MEMBRANE PROTEIN SLP"/>
    <property type="match status" value="1"/>
</dbReference>
<dbReference type="Pfam" id="PF03843">
    <property type="entry name" value="Slp"/>
    <property type="match status" value="1"/>
</dbReference>
<dbReference type="GO" id="GO:0019867">
    <property type="term" value="C:outer membrane"/>
    <property type="evidence" value="ECO:0007669"/>
    <property type="project" value="InterPro"/>
</dbReference>
<dbReference type="PANTHER" id="PTHR37530">
    <property type="entry name" value="OUTER MEMBRANE PROTEIN SLP"/>
    <property type="match status" value="1"/>
</dbReference>
<evidence type="ECO:0000313" key="3">
    <source>
        <dbReference type="Proteomes" id="UP001138802"/>
    </source>
</evidence>
<dbReference type="InterPro" id="IPR004658">
    <property type="entry name" value="OMP_Slp"/>
</dbReference>
<accession>A0A9X1B7S1</accession>
<evidence type="ECO:0000313" key="2">
    <source>
        <dbReference type="EMBL" id="MBK1643982.1"/>
    </source>
</evidence>
<dbReference type="Proteomes" id="UP001138802">
    <property type="component" value="Unassembled WGS sequence"/>
</dbReference>
<comment type="caution">
    <text evidence="2">The sequence shown here is derived from an EMBL/GenBank/DDBJ whole genome shotgun (WGS) entry which is preliminary data.</text>
</comment>
<protein>
    <recommendedName>
        <fullName evidence="4">Slp family lipoprotein</fullName>
    </recommendedName>
</protein>
<feature type="compositionally biased region" description="Basic residues" evidence="1">
    <location>
        <begin position="26"/>
        <end position="38"/>
    </location>
</feature>
<keyword evidence="3" id="KW-1185">Reference proteome</keyword>
<evidence type="ECO:0000256" key="1">
    <source>
        <dbReference type="SAM" id="MobiDB-lite"/>
    </source>
</evidence>
<dbReference type="AlphaFoldDB" id="A0A9X1B7S1"/>
<feature type="region of interest" description="Disordered" evidence="1">
    <location>
        <begin position="1"/>
        <end position="39"/>
    </location>
</feature>
<name>A0A9X1B7S1_9GAMM</name>
<organism evidence="2 3">
    <name type="scientific">Thiocapsa imhoffii</name>
    <dbReference type="NCBI Taxonomy" id="382777"/>
    <lineage>
        <taxon>Bacteria</taxon>
        <taxon>Pseudomonadati</taxon>
        <taxon>Pseudomonadota</taxon>
        <taxon>Gammaproteobacteria</taxon>
        <taxon>Chromatiales</taxon>
        <taxon>Chromatiaceae</taxon>
        <taxon>Thiocapsa</taxon>
    </lineage>
</organism>
<reference evidence="2 3" key="1">
    <citation type="journal article" date="2020" name="Microorganisms">
        <title>Osmotic Adaptation and Compatible Solute Biosynthesis of Phototrophic Bacteria as Revealed from Genome Analyses.</title>
        <authorList>
            <person name="Imhoff J.F."/>
            <person name="Rahn T."/>
            <person name="Kunzel S."/>
            <person name="Keller A."/>
            <person name="Neulinger S.C."/>
        </authorList>
    </citation>
    <scope>NUCLEOTIDE SEQUENCE [LARGE SCALE GENOMIC DNA]</scope>
    <source>
        <strain evidence="2 3">DSM 21303</strain>
    </source>
</reference>
<evidence type="ECO:0008006" key="4">
    <source>
        <dbReference type="Google" id="ProtNLM"/>
    </source>
</evidence>
<dbReference type="EMBL" id="NRSD01000003">
    <property type="protein sequence ID" value="MBK1643982.1"/>
    <property type="molecule type" value="Genomic_DNA"/>
</dbReference>
<proteinExistence type="predicted"/>
<sequence length="223" mass="24835">MILARPTTKAPMTRPPQVGALPSPRPPRRGHHGPRHAPPRVTAHLPILLFALTLGACAHTRVPEAVRDPKLPSPAIAAVQQDPAAFVGQSVRWGGTILAVHNEPNQTQIEILARPLHRDGRPHDTDRILGRFLVIFAGFKDPATFPTHHRLTVVGPLQGIAIRDVGEFPYHYPLVEAQAWFLWPPPIPRNALPPVYADPWFNPWPWAGPWPGPRMGVRYGLWY</sequence>